<organism evidence="1">
    <name type="scientific">Anguilla anguilla</name>
    <name type="common">European freshwater eel</name>
    <name type="synonym">Muraena anguilla</name>
    <dbReference type="NCBI Taxonomy" id="7936"/>
    <lineage>
        <taxon>Eukaryota</taxon>
        <taxon>Metazoa</taxon>
        <taxon>Chordata</taxon>
        <taxon>Craniata</taxon>
        <taxon>Vertebrata</taxon>
        <taxon>Euteleostomi</taxon>
        <taxon>Actinopterygii</taxon>
        <taxon>Neopterygii</taxon>
        <taxon>Teleostei</taxon>
        <taxon>Anguilliformes</taxon>
        <taxon>Anguillidae</taxon>
        <taxon>Anguilla</taxon>
    </lineage>
</organism>
<accession>A0A0E9QZ77</accession>
<evidence type="ECO:0000313" key="1">
    <source>
        <dbReference type="EMBL" id="JAH21383.1"/>
    </source>
</evidence>
<dbReference type="AlphaFoldDB" id="A0A0E9QZ77"/>
<reference evidence="1" key="1">
    <citation type="submission" date="2014-11" db="EMBL/GenBank/DDBJ databases">
        <authorList>
            <person name="Amaro Gonzalez C."/>
        </authorList>
    </citation>
    <scope>NUCLEOTIDE SEQUENCE</scope>
</reference>
<sequence>MFRNALGKTYYYHPQQGTRDGHMSDLLVTVPIVCNIDVHMEDFTAVVKAFCKGARAMRLAFCVTYSLLNNQVPHDRPMTSAYLAFHNHRHLGRL</sequence>
<proteinExistence type="predicted"/>
<protein>
    <submittedName>
        <fullName evidence="1">Uncharacterized protein</fullName>
    </submittedName>
</protein>
<name>A0A0E9QZ77_ANGAN</name>
<dbReference type="EMBL" id="GBXM01087194">
    <property type="protein sequence ID" value="JAH21383.1"/>
    <property type="molecule type" value="Transcribed_RNA"/>
</dbReference>
<reference evidence="1" key="2">
    <citation type="journal article" date="2015" name="Fish Shellfish Immunol.">
        <title>Early steps in the European eel (Anguilla anguilla)-Vibrio vulnificus interaction in the gills: Role of the RtxA13 toxin.</title>
        <authorList>
            <person name="Callol A."/>
            <person name="Pajuelo D."/>
            <person name="Ebbesson L."/>
            <person name="Teles M."/>
            <person name="MacKenzie S."/>
            <person name="Amaro C."/>
        </authorList>
    </citation>
    <scope>NUCLEOTIDE SEQUENCE</scope>
</reference>